<keyword evidence="1" id="KW-1133">Transmembrane helix</keyword>
<feature type="transmembrane region" description="Helical" evidence="1">
    <location>
        <begin position="94"/>
        <end position="119"/>
    </location>
</feature>
<dbReference type="AlphaFoldDB" id="A0A1A9AAX1"/>
<keyword evidence="3" id="KW-1185">Reference proteome</keyword>
<dbReference type="EMBL" id="LT594323">
    <property type="protein sequence ID" value="SBT53290.1"/>
    <property type="molecule type" value="Genomic_DNA"/>
</dbReference>
<reference evidence="3" key="1">
    <citation type="submission" date="2016-06" db="EMBL/GenBank/DDBJ databases">
        <authorList>
            <person name="Varghese N."/>
            <person name="Submissions Spin"/>
        </authorList>
    </citation>
    <scope>NUCLEOTIDE SEQUENCE [LARGE SCALE GENOMIC DNA]</scope>
    <source>
        <strain evidence="3">DSM 44815</strain>
    </source>
</reference>
<feature type="transmembrane region" description="Helical" evidence="1">
    <location>
        <begin position="54"/>
        <end position="74"/>
    </location>
</feature>
<evidence type="ECO:0000313" key="2">
    <source>
        <dbReference type="EMBL" id="SBT53290.1"/>
    </source>
</evidence>
<dbReference type="Pfam" id="PF04306">
    <property type="entry name" value="DUF456"/>
    <property type="match status" value="1"/>
</dbReference>
<accession>A0A1A9AAX1</accession>
<protein>
    <recommendedName>
        <fullName evidence="4">DUF456 domain-containing protein</fullName>
    </recommendedName>
</protein>
<proteinExistence type="predicted"/>
<evidence type="ECO:0000256" key="1">
    <source>
        <dbReference type="SAM" id="Phobius"/>
    </source>
</evidence>
<name>A0A1A9AAX1_9ACTN</name>
<evidence type="ECO:0000313" key="3">
    <source>
        <dbReference type="Proteomes" id="UP000199385"/>
    </source>
</evidence>
<dbReference type="PATRIC" id="fig|261654.4.peg.6120"/>
<dbReference type="Proteomes" id="UP000199385">
    <property type="component" value="Chromosome I"/>
</dbReference>
<feature type="transmembrane region" description="Helical" evidence="1">
    <location>
        <begin position="12"/>
        <end position="42"/>
    </location>
</feature>
<dbReference type="RefSeq" id="WP_091671835.1">
    <property type="nucleotide sequence ID" value="NZ_LT594323.1"/>
</dbReference>
<evidence type="ECO:0008006" key="4">
    <source>
        <dbReference type="Google" id="ProtNLM"/>
    </source>
</evidence>
<dbReference type="OrthoDB" id="3577600at2"/>
<dbReference type="STRING" id="261654.GA0070611_6049"/>
<dbReference type="InterPro" id="IPR007403">
    <property type="entry name" value="DUF456"/>
</dbReference>
<organism evidence="2 3">
    <name type="scientific">Micromonospora auratinigra</name>
    <dbReference type="NCBI Taxonomy" id="261654"/>
    <lineage>
        <taxon>Bacteria</taxon>
        <taxon>Bacillati</taxon>
        <taxon>Actinomycetota</taxon>
        <taxon>Actinomycetes</taxon>
        <taxon>Micromonosporales</taxon>
        <taxon>Micromonosporaceae</taxon>
        <taxon>Micromonospora</taxon>
    </lineage>
</organism>
<keyword evidence="1" id="KW-0812">Transmembrane</keyword>
<sequence length="166" mass="16575">MSLSDTQAVVSVVAALAILAGLAGVVVPGLPALPLCWGGVLVWALFGQAGPGRWAVLAAATVVAAGGTVVKYAWPGRNLKRVGVPTSSLLAGGLLGLVGFFVIPVVGLPIGFVGGIWGAERLRLGSNQLAWPATVQAVKAAGLSMLVEFLAGVVVAGLWVAGLLFA</sequence>
<gene>
    <name evidence="2" type="ORF">GA0070611_6049</name>
</gene>
<keyword evidence="1" id="KW-0472">Membrane</keyword>
<feature type="transmembrane region" description="Helical" evidence="1">
    <location>
        <begin position="140"/>
        <end position="165"/>
    </location>
</feature>